<dbReference type="KEGG" id="wei:EQG49_06840"/>
<evidence type="ECO:0000256" key="1">
    <source>
        <dbReference type="ARBA" id="ARBA00023125"/>
    </source>
</evidence>
<dbReference type="Gene3D" id="1.10.357.10">
    <property type="entry name" value="Tetracycline Repressor, domain 2"/>
    <property type="match status" value="1"/>
</dbReference>
<keyword evidence="5" id="KW-1185">Reference proteome</keyword>
<feature type="DNA-binding region" description="H-T-H motif" evidence="2">
    <location>
        <begin position="31"/>
        <end position="50"/>
    </location>
</feature>
<evidence type="ECO:0000313" key="4">
    <source>
        <dbReference type="EMBL" id="QBO36195.1"/>
    </source>
</evidence>
<sequence>MVYEHKTQQTRELLLNTLLDLVAEKDFEKITIRDITEKAQVNRGTFYRHFQDKMDLIEQKERQIFADFEELQSRFANKYYFSEKNGKFDLPTTDLIMILTYLYSQRRFMAVMLSQNGDLSFEHDFAEWFYQVIESSLKAGGNDVDTKHMKIVLHYQVAAMLGVIRYWFIDEQATSTPEQIANEIIQINRSGVWANLG</sequence>
<dbReference type="Proteomes" id="UP000292886">
    <property type="component" value="Chromosome"/>
</dbReference>
<dbReference type="PANTHER" id="PTHR43479:SF7">
    <property type="entry name" value="TETR-FAMILY TRANSCRIPTIONAL REGULATOR"/>
    <property type="match status" value="1"/>
</dbReference>
<keyword evidence="1 2" id="KW-0238">DNA-binding</keyword>
<dbReference type="OrthoDB" id="9810250at2"/>
<dbReference type="SUPFAM" id="SSF46689">
    <property type="entry name" value="Homeodomain-like"/>
    <property type="match status" value="1"/>
</dbReference>
<gene>
    <name evidence="4" type="ORF">EQG49_06840</name>
</gene>
<organism evidence="4 5">
    <name type="scientific">Periweissella cryptocerci</name>
    <dbReference type="NCBI Taxonomy" id="2506420"/>
    <lineage>
        <taxon>Bacteria</taxon>
        <taxon>Bacillati</taxon>
        <taxon>Bacillota</taxon>
        <taxon>Bacilli</taxon>
        <taxon>Lactobacillales</taxon>
        <taxon>Lactobacillaceae</taxon>
        <taxon>Periweissella</taxon>
    </lineage>
</organism>
<feature type="domain" description="HTH tetR-type" evidence="3">
    <location>
        <begin position="8"/>
        <end position="68"/>
    </location>
</feature>
<proteinExistence type="predicted"/>
<dbReference type="InterPro" id="IPR001647">
    <property type="entry name" value="HTH_TetR"/>
</dbReference>
<accession>A0A4V1AIP2</accession>
<dbReference type="PANTHER" id="PTHR43479">
    <property type="entry name" value="ACREF/ENVCD OPERON REPRESSOR-RELATED"/>
    <property type="match status" value="1"/>
</dbReference>
<dbReference type="InterPro" id="IPR050624">
    <property type="entry name" value="HTH-type_Tx_Regulator"/>
</dbReference>
<dbReference type="Pfam" id="PF00440">
    <property type="entry name" value="TetR_N"/>
    <property type="match status" value="1"/>
</dbReference>
<dbReference type="GO" id="GO:0003677">
    <property type="term" value="F:DNA binding"/>
    <property type="evidence" value="ECO:0007669"/>
    <property type="project" value="UniProtKB-UniRule"/>
</dbReference>
<name>A0A4V1AIP2_9LACO</name>
<dbReference type="RefSeq" id="WP_133363273.1">
    <property type="nucleotide sequence ID" value="NZ_CP037940.1"/>
</dbReference>
<evidence type="ECO:0000256" key="2">
    <source>
        <dbReference type="PROSITE-ProRule" id="PRU00335"/>
    </source>
</evidence>
<reference evidence="5" key="1">
    <citation type="submission" date="2019-03" db="EMBL/GenBank/DDBJ databases">
        <title>Weissella sp. 26KH-42 Genome sequencing.</title>
        <authorList>
            <person name="Heo J."/>
            <person name="Kim S.-J."/>
            <person name="Kim J.-S."/>
            <person name="Hong S.-B."/>
            <person name="Kwon S.-W."/>
        </authorList>
    </citation>
    <scope>NUCLEOTIDE SEQUENCE [LARGE SCALE GENOMIC DNA]</scope>
    <source>
        <strain evidence="5">26KH-42</strain>
    </source>
</reference>
<dbReference type="InterPro" id="IPR039532">
    <property type="entry name" value="TetR_C_Firmicutes"/>
</dbReference>
<evidence type="ECO:0000259" key="3">
    <source>
        <dbReference type="PROSITE" id="PS50977"/>
    </source>
</evidence>
<dbReference type="Pfam" id="PF14278">
    <property type="entry name" value="TetR_C_8"/>
    <property type="match status" value="1"/>
</dbReference>
<dbReference type="EMBL" id="CP037940">
    <property type="protein sequence ID" value="QBO36195.1"/>
    <property type="molecule type" value="Genomic_DNA"/>
</dbReference>
<dbReference type="InterPro" id="IPR009057">
    <property type="entry name" value="Homeodomain-like_sf"/>
</dbReference>
<evidence type="ECO:0000313" key="5">
    <source>
        <dbReference type="Proteomes" id="UP000292886"/>
    </source>
</evidence>
<protein>
    <submittedName>
        <fullName evidence="4">TetR/AcrR family transcriptional regulator</fullName>
    </submittedName>
</protein>
<dbReference type="PRINTS" id="PR00455">
    <property type="entry name" value="HTHTETR"/>
</dbReference>
<dbReference type="AlphaFoldDB" id="A0A4V1AIP2"/>
<dbReference type="PROSITE" id="PS50977">
    <property type="entry name" value="HTH_TETR_2"/>
    <property type="match status" value="1"/>
</dbReference>